<organism evidence="7 8">
    <name type="scientific">Seiridium unicorne</name>
    <dbReference type="NCBI Taxonomy" id="138068"/>
    <lineage>
        <taxon>Eukaryota</taxon>
        <taxon>Fungi</taxon>
        <taxon>Dikarya</taxon>
        <taxon>Ascomycota</taxon>
        <taxon>Pezizomycotina</taxon>
        <taxon>Sordariomycetes</taxon>
        <taxon>Xylariomycetidae</taxon>
        <taxon>Amphisphaeriales</taxon>
        <taxon>Sporocadaceae</taxon>
        <taxon>Seiridium</taxon>
    </lineage>
</organism>
<dbReference type="InterPro" id="IPR006139">
    <property type="entry name" value="D-isomer_2_OHA_DH_cat_dom"/>
</dbReference>
<evidence type="ECO:0000256" key="4">
    <source>
        <dbReference type="RuleBase" id="RU003719"/>
    </source>
</evidence>
<dbReference type="InterPro" id="IPR006140">
    <property type="entry name" value="D-isomer_DH_NAD-bd"/>
</dbReference>
<dbReference type="PANTHER" id="PTHR43761">
    <property type="entry name" value="D-ISOMER SPECIFIC 2-HYDROXYACID DEHYDROGENASE FAMILY PROTEIN (AFU_ORTHOLOGUE AFUA_1G13630)"/>
    <property type="match status" value="1"/>
</dbReference>
<gene>
    <name evidence="7" type="ORF">SUNI508_11822</name>
</gene>
<accession>A0ABR2UG67</accession>
<keyword evidence="2 4" id="KW-0560">Oxidoreductase</keyword>
<dbReference type="SUPFAM" id="SSF52283">
    <property type="entry name" value="Formate/glycerate dehydrogenase catalytic domain-like"/>
    <property type="match status" value="1"/>
</dbReference>
<evidence type="ECO:0000259" key="6">
    <source>
        <dbReference type="Pfam" id="PF02826"/>
    </source>
</evidence>
<evidence type="ECO:0000313" key="7">
    <source>
        <dbReference type="EMBL" id="KAK9413613.1"/>
    </source>
</evidence>
<dbReference type="InterPro" id="IPR050418">
    <property type="entry name" value="D-iso_2-hydroxyacid_DH_PdxB"/>
</dbReference>
<dbReference type="SUPFAM" id="SSF51735">
    <property type="entry name" value="NAD(P)-binding Rossmann-fold domains"/>
    <property type="match status" value="1"/>
</dbReference>
<evidence type="ECO:0000256" key="1">
    <source>
        <dbReference type="ARBA" id="ARBA00005854"/>
    </source>
</evidence>
<feature type="domain" description="D-isomer specific 2-hydroxyacid dehydrogenase catalytic" evidence="5">
    <location>
        <begin position="38"/>
        <end position="354"/>
    </location>
</feature>
<comment type="similarity">
    <text evidence="1 4">Belongs to the D-isomer specific 2-hydroxyacid dehydrogenase family.</text>
</comment>
<dbReference type="PANTHER" id="PTHR43761:SF1">
    <property type="entry name" value="D-ISOMER SPECIFIC 2-HYDROXYACID DEHYDROGENASE CATALYTIC DOMAIN-CONTAINING PROTEIN-RELATED"/>
    <property type="match status" value="1"/>
</dbReference>
<evidence type="ECO:0000259" key="5">
    <source>
        <dbReference type="Pfam" id="PF00389"/>
    </source>
</evidence>
<evidence type="ECO:0000313" key="8">
    <source>
        <dbReference type="Proteomes" id="UP001408356"/>
    </source>
</evidence>
<proteinExistence type="inferred from homology"/>
<dbReference type="Pfam" id="PF00389">
    <property type="entry name" value="2-Hacid_dh"/>
    <property type="match status" value="1"/>
</dbReference>
<dbReference type="EMBL" id="JARVKF010000437">
    <property type="protein sequence ID" value="KAK9413613.1"/>
    <property type="molecule type" value="Genomic_DNA"/>
</dbReference>
<keyword evidence="3" id="KW-0520">NAD</keyword>
<dbReference type="Proteomes" id="UP001408356">
    <property type="component" value="Unassembled WGS sequence"/>
</dbReference>
<dbReference type="Gene3D" id="3.40.50.720">
    <property type="entry name" value="NAD(P)-binding Rossmann-like Domain"/>
    <property type="match status" value="2"/>
</dbReference>
<name>A0ABR2UG67_9PEZI</name>
<feature type="domain" description="D-isomer specific 2-hydroxyacid dehydrogenase NAD-binding" evidence="6">
    <location>
        <begin position="153"/>
        <end position="329"/>
    </location>
</feature>
<reference evidence="7 8" key="1">
    <citation type="journal article" date="2024" name="J. Plant Pathol.">
        <title>Sequence and assembly of the genome of Seiridium unicorne, isolate CBS 538.82, causal agent of cypress canker disease.</title>
        <authorList>
            <person name="Scali E."/>
            <person name="Rocca G.D."/>
            <person name="Danti R."/>
            <person name="Garbelotto M."/>
            <person name="Barberini S."/>
            <person name="Baroncelli R."/>
            <person name="Emiliani G."/>
        </authorList>
    </citation>
    <scope>NUCLEOTIDE SEQUENCE [LARGE SCALE GENOMIC DNA]</scope>
    <source>
        <strain evidence="7 8">BM-138-508</strain>
    </source>
</reference>
<sequence length="360" mass="39593">MSLDALKLPKHLPSLTHEVVVLLEGVHMTIEHVDTAPHSHELISYHRITKADEIRERIQCASIIIATQCLITADSLGDAPHLKCVITPTAGTNHIDLEECRRRGVKVAKCQGSTSPAAAEHALSMLEYFAARRKTVMLHNDIRTLDVNCKNSWKRQGSIAYKMQTANEHAPYSLGQEVVGIIGYGNIGKRLEVLCKGLGMQVLISERKGASEVRKISNPETGRLYSRVPFGEVISSATVIVLCSTFTEQLRNLIDASELNAMRPEAIIINVSRGGIMNSAAVIQAMREKRISGASIDVFDHEPASTADDSPFLAEDTKDLNLTFSPHAGYFSTKTVLTMKSMVKEHIQNFISGDYANFDV</sequence>
<comment type="caution">
    <text evidence="7">The sequence shown here is derived from an EMBL/GenBank/DDBJ whole genome shotgun (WGS) entry which is preliminary data.</text>
</comment>
<dbReference type="InterPro" id="IPR036291">
    <property type="entry name" value="NAD(P)-bd_dom_sf"/>
</dbReference>
<keyword evidence="8" id="KW-1185">Reference proteome</keyword>
<dbReference type="Pfam" id="PF02826">
    <property type="entry name" value="2-Hacid_dh_C"/>
    <property type="match status" value="1"/>
</dbReference>
<evidence type="ECO:0000256" key="2">
    <source>
        <dbReference type="ARBA" id="ARBA00023002"/>
    </source>
</evidence>
<protein>
    <submittedName>
        <fullName evidence="7">D-isomer specific 2-hydroxyacid dehydrogenase NAD-binding domain-containing protein</fullName>
    </submittedName>
</protein>
<dbReference type="CDD" id="cd05198">
    <property type="entry name" value="formate_dh_like"/>
    <property type="match status" value="1"/>
</dbReference>
<evidence type="ECO:0000256" key="3">
    <source>
        <dbReference type="ARBA" id="ARBA00023027"/>
    </source>
</evidence>